<dbReference type="GO" id="GO:0008745">
    <property type="term" value="F:N-acetylmuramoyl-L-alanine amidase activity"/>
    <property type="evidence" value="ECO:0007669"/>
    <property type="project" value="InterPro"/>
</dbReference>
<keyword evidence="6" id="KW-1185">Reference proteome</keyword>
<dbReference type="Pfam" id="PF01510">
    <property type="entry name" value="Amidase_2"/>
    <property type="match status" value="1"/>
</dbReference>
<comment type="similarity">
    <text evidence="1">Belongs to the N-acetylmuramoyl-L-alanine amidase 2 family.</text>
</comment>
<name>A0A0K9XJI4_9ACTN</name>
<feature type="compositionally biased region" description="Polar residues" evidence="2">
    <location>
        <begin position="43"/>
        <end position="52"/>
    </location>
</feature>
<feature type="region of interest" description="Disordered" evidence="2">
    <location>
        <begin position="43"/>
        <end position="65"/>
    </location>
</feature>
<dbReference type="InterPro" id="IPR006619">
    <property type="entry name" value="PGRP_domain_met/bac"/>
</dbReference>
<reference evidence="6" key="1">
    <citation type="submission" date="2015-07" db="EMBL/GenBank/DDBJ databases">
        <title>Draft genome sequence of Streptomyces sp. CMAA 1322, a bacterium isolated from Caatinga biome, from dry forest semiarid of Brazil.</title>
        <authorList>
            <person name="Santos S.N."/>
            <person name="Gacesa R."/>
            <person name="Taketani R.G."/>
            <person name="Long P.F."/>
            <person name="Melo I.S."/>
        </authorList>
    </citation>
    <scope>NUCLEOTIDE SEQUENCE [LARGE SCALE GENOMIC DNA]</scope>
    <source>
        <strain evidence="6">CMAA 1322</strain>
    </source>
</reference>
<dbReference type="GO" id="GO:0008270">
    <property type="term" value="F:zinc ion binding"/>
    <property type="evidence" value="ECO:0007669"/>
    <property type="project" value="InterPro"/>
</dbReference>
<evidence type="ECO:0000256" key="3">
    <source>
        <dbReference type="SAM" id="SignalP"/>
    </source>
</evidence>
<dbReference type="AlphaFoldDB" id="A0A0K9XJI4"/>
<protein>
    <recommendedName>
        <fullName evidence="4">Peptidoglycan recognition protein family domain-containing protein</fullName>
    </recommendedName>
</protein>
<dbReference type="InterPro" id="IPR002502">
    <property type="entry name" value="Amidase_domain"/>
</dbReference>
<dbReference type="PATRIC" id="fig|1678637.3.peg.1559"/>
<feature type="chain" id="PRO_5038632268" description="Peptidoglycan recognition protein family domain-containing protein" evidence="3">
    <location>
        <begin position="16"/>
        <end position="402"/>
    </location>
</feature>
<keyword evidence="3" id="KW-0732">Signal</keyword>
<feature type="signal peptide" evidence="3">
    <location>
        <begin position="1"/>
        <end position="15"/>
    </location>
</feature>
<gene>
    <name evidence="5" type="ORF">AC230_07175</name>
</gene>
<evidence type="ECO:0000256" key="2">
    <source>
        <dbReference type="SAM" id="MobiDB-lite"/>
    </source>
</evidence>
<dbReference type="PANTHER" id="PTHR11022:SF41">
    <property type="entry name" value="PEPTIDOGLYCAN-RECOGNITION PROTEIN LC-RELATED"/>
    <property type="match status" value="1"/>
</dbReference>
<dbReference type="SMART" id="SM00701">
    <property type="entry name" value="PGRP"/>
    <property type="match status" value="1"/>
</dbReference>
<evidence type="ECO:0000313" key="6">
    <source>
        <dbReference type="Proteomes" id="UP000037288"/>
    </source>
</evidence>
<dbReference type="Proteomes" id="UP000037288">
    <property type="component" value="Unassembled WGS sequence"/>
</dbReference>
<dbReference type="PANTHER" id="PTHR11022">
    <property type="entry name" value="PEPTIDOGLYCAN RECOGNITION PROTEIN"/>
    <property type="match status" value="1"/>
</dbReference>
<proteinExistence type="inferred from homology"/>
<accession>A0A0K9XJI4</accession>
<dbReference type="EMBL" id="LFXA01000003">
    <property type="protein sequence ID" value="KNB53221.1"/>
    <property type="molecule type" value="Genomic_DNA"/>
</dbReference>
<dbReference type="Gene3D" id="3.40.80.10">
    <property type="entry name" value="Peptidoglycan recognition protein-like"/>
    <property type="match status" value="1"/>
</dbReference>
<evidence type="ECO:0000259" key="4">
    <source>
        <dbReference type="SMART" id="SM00701"/>
    </source>
</evidence>
<dbReference type="GO" id="GO:0009253">
    <property type="term" value="P:peptidoglycan catabolic process"/>
    <property type="evidence" value="ECO:0007669"/>
    <property type="project" value="InterPro"/>
</dbReference>
<comment type="caution">
    <text evidence="5">The sequence shown here is derived from an EMBL/GenBank/DDBJ whole genome shotgun (WGS) entry which is preliminary data.</text>
</comment>
<dbReference type="InterPro" id="IPR036505">
    <property type="entry name" value="Amidase/PGRP_sf"/>
</dbReference>
<dbReference type="SUPFAM" id="SSF55846">
    <property type="entry name" value="N-acetylmuramoyl-L-alanine amidase-like"/>
    <property type="match status" value="1"/>
</dbReference>
<organism evidence="5 6">
    <name type="scientific">Streptomyces caatingaensis</name>
    <dbReference type="NCBI Taxonomy" id="1678637"/>
    <lineage>
        <taxon>Bacteria</taxon>
        <taxon>Bacillati</taxon>
        <taxon>Actinomycetota</taxon>
        <taxon>Actinomycetes</taxon>
        <taxon>Kitasatosporales</taxon>
        <taxon>Streptomycetaceae</taxon>
        <taxon>Streptomyces</taxon>
    </lineage>
</organism>
<evidence type="ECO:0000256" key="1">
    <source>
        <dbReference type="ARBA" id="ARBA00007553"/>
    </source>
</evidence>
<sequence>MFRAATTLLTGGVLAAAVLTAQQPPTPSDLAAPVADVAPTTQMTNVPLTGSTGEPRPGTASGRTGREITVEKNSTAPFRAVSLSWEKGVRLDRGAHAVARFHRDGAWTAWQDVPLAGDQDSDEAGRAGSGVFFSDTSDGVQLRLTTEKGELPKNLRLSLINPDKKADAGRGGRAPRLTMKPVAAAVGTAGTSAADRLMPAVHTRADWGADESKADPGLKGMATVRAMVVHHTVNGNDYRPEDVPSLMRAIYADKIDNQKYGDFPYHFVVDRFGGIWEGRRGSIAANPSADPKAILGGHAAGYNTGTLGVATLGNFEPTEKGGGKPGNDMLEGVRDILAWKGAQYELAPRGKAVLDFPGQKPRTVDVISGHRDVYQTLCPGEDLYALLPTLREQVAGRMEQAR</sequence>
<feature type="domain" description="Peptidoglycan recognition protein family" evidence="4">
    <location>
        <begin position="199"/>
        <end position="359"/>
    </location>
</feature>
<evidence type="ECO:0000313" key="5">
    <source>
        <dbReference type="EMBL" id="KNB53221.1"/>
    </source>
</evidence>
<dbReference type="InterPro" id="IPR015510">
    <property type="entry name" value="PGRP"/>
</dbReference>
<dbReference type="CDD" id="cd06583">
    <property type="entry name" value="PGRP"/>
    <property type="match status" value="1"/>
</dbReference>